<dbReference type="PANTHER" id="PTHR11439">
    <property type="entry name" value="GAG-POL-RELATED RETROTRANSPOSON"/>
    <property type="match status" value="1"/>
</dbReference>
<dbReference type="AlphaFoldDB" id="A0A540K6V2"/>
<protein>
    <recommendedName>
        <fullName evidence="3">Reverse transcriptase Ty1/copia-type domain-containing protein</fullName>
    </recommendedName>
</protein>
<evidence type="ECO:0000313" key="2">
    <source>
        <dbReference type="Proteomes" id="UP000315295"/>
    </source>
</evidence>
<name>A0A540K6V2_MALBA</name>
<dbReference type="EMBL" id="VIEB01002225">
    <property type="protein sequence ID" value="TQD69946.1"/>
    <property type="molecule type" value="Genomic_DNA"/>
</dbReference>
<comment type="caution">
    <text evidence="1">The sequence shown here is derived from an EMBL/GenBank/DDBJ whole genome shotgun (WGS) entry which is preliminary data.</text>
</comment>
<keyword evidence="2" id="KW-1185">Reference proteome</keyword>
<dbReference type="PANTHER" id="PTHR11439:SF500">
    <property type="entry name" value="RNA-DIRECTED DNA POLYMERASE"/>
    <property type="match status" value="1"/>
</dbReference>
<organism evidence="1 2">
    <name type="scientific">Malus baccata</name>
    <name type="common">Siberian crab apple</name>
    <name type="synonym">Pyrus baccata</name>
    <dbReference type="NCBI Taxonomy" id="106549"/>
    <lineage>
        <taxon>Eukaryota</taxon>
        <taxon>Viridiplantae</taxon>
        <taxon>Streptophyta</taxon>
        <taxon>Embryophyta</taxon>
        <taxon>Tracheophyta</taxon>
        <taxon>Spermatophyta</taxon>
        <taxon>Magnoliopsida</taxon>
        <taxon>eudicotyledons</taxon>
        <taxon>Gunneridae</taxon>
        <taxon>Pentapetalae</taxon>
        <taxon>rosids</taxon>
        <taxon>fabids</taxon>
        <taxon>Rosales</taxon>
        <taxon>Rosaceae</taxon>
        <taxon>Amygdaloideae</taxon>
        <taxon>Maleae</taxon>
        <taxon>Malus</taxon>
    </lineage>
</organism>
<dbReference type="Proteomes" id="UP000315295">
    <property type="component" value="Unassembled WGS sequence"/>
</dbReference>
<accession>A0A540K6V2</accession>
<dbReference type="STRING" id="106549.A0A540K6V2"/>
<reference evidence="1 2" key="1">
    <citation type="journal article" date="2019" name="G3 (Bethesda)">
        <title>Sequencing of a Wild Apple (Malus baccata) Genome Unravels the Differences Between Cultivated and Wild Apple Species Regarding Disease Resistance and Cold Tolerance.</title>
        <authorList>
            <person name="Chen X."/>
        </authorList>
    </citation>
    <scope>NUCLEOTIDE SEQUENCE [LARGE SCALE GENOMIC DNA]</scope>
    <source>
        <strain evidence="2">cv. Shandingzi</strain>
        <tissue evidence="1">Leaves</tissue>
    </source>
</reference>
<evidence type="ECO:0008006" key="3">
    <source>
        <dbReference type="Google" id="ProtNLM"/>
    </source>
</evidence>
<proteinExistence type="predicted"/>
<evidence type="ECO:0000313" key="1">
    <source>
        <dbReference type="EMBL" id="TQD69946.1"/>
    </source>
</evidence>
<sequence length="131" mass="15033">MIDSKAYDTPCLPYNKLLTDDGEPHSNRTLYRSVVDALQYLTFTRPDIAFYVHQVCQFMQKPMVSHFTAVKRILRYLKSTTDFGISYSKGDLTLHVFSDADWAGDPNDRRFTIGLAVFLGNNLISWSSKKQ</sequence>
<gene>
    <name evidence="1" type="ORF">C1H46_044526</name>
</gene>